<feature type="domain" description="NmrA-like" evidence="1">
    <location>
        <begin position="8"/>
        <end position="241"/>
    </location>
</feature>
<dbReference type="OrthoDB" id="419598at2759"/>
<dbReference type="InterPro" id="IPR036291">
    <property type="entry name" value="NAD(P)-bd_dom_sf"/>
</dbReference>
<sequence>MSRQHGLLFTTTGRASRYVISVLIAAPGCPAIRVITRSAPNILDSFPAKLREPPHSIVVADHYEGATFAGAFEGIDYVFHDGLPVHPLEEGMGMSVIDTAKAAGVRHFIMLSVLQPVRIKLPTHKVKLGLEEYLVESRLNYTILQPPHFMQNVDLELALRTRKIPLGYSSDHAQGFVDLVDIAAVVRKILQDPDDHNLARYELVSQNISYKDIAKLVSEAARREIKCDDMTPAEYLATMNSERNIRNEYTEDIVLRILLYYDRWGLVGNSNTLRWLLGREPNSWQSYLKREIRR</sequence>
<evidence type="ECO:0000313" key="3">
    <source>
        <dbReference type="Proteomes" id="UP000054279"/>
    </source>
</evidence>
<dbReference type="AlphaFoldDB" id="A0A0C9UV15"/>
<dbReference type="PANTHER" id="PTHR43162">
    <property type="match status" value="1"/>
</dbReference>
<dbReference type="Gene3D" id="3.90.25.10">
    <property type="entry name" value="UDP-galactose 4-epimerase, domain 1"/>
    <property type="match status" value="1"/>
</dbReference>
<evidence type="ECO:0000259" key="1">
    <source>
        <dbReference type="Pfam" id="PF05368"/>
    </source>
</evidence>
<dbReference type="SUPFAM" id="SSF51735">
    <property type="entry name" value="NAD(P)-binding Rossmann-fold domains"/>
    <property type="match status" value="1"/>
</dbReference>
<protein>
    <recommendedName>
        <fullName evidence="1">NmrA-like domain-containing protein</fullName>
    </recommendedName>
</protein>
<keyword evidence="3" id="KW-1185">Reference proteome</keyword>
<accession>A0A0C9UV15</accession>
<evidence type="ECO:0000313" key="2">
    <source>
        <dbReference type="EMBL" id="KIJ46905.1"/>
    </source>
</evidence>
<name>A0A0C9UV15_SPHS4</name>
<reference evidence="2 3" key="1">
    <citation type="submission" date="2014-06" db="EMBL/GenBank/DDBJ databases">
        <title>Evolutionary Origins and Diversification of the Mycorrhizal Mutualists.</title>
        <authorList>
            <consortium name="DOE Joint Genome Institute"/>
            <consortium name="Mycorrhizal Genomics Consortium"/>
            <person name="Kohler A."/>
            <person name="Kuo A."/>
            <person name="Nagy L.G."/>
            <person name="Floudas D."/>
            <person name="Copeland A."/>
            <person name="Barry K.W."/>
            <person name="Cichocki N."/>
            <person name="Veneault-Fourrey C."/>
            <person name="LaButti K."/>
            <person name="Lindquist E.A."/>
            <person name="Lipzen A."/>
            <person name="Lundell T."/>
            <person name="Morin E."/>
            <person name="Murat C."/>
            <person name="Riley R."/>
            <person name="Ohm R."/>
            <person name="Sun H."/>
            <person name="Tunlid A."/>
            <person name="Henrissat B."/>
            <person name="Grigoriev I.V."/>
            <person name="Hibbett D.S."/>
            <person name="Martin F."/>
        </authorList>
    </citation>
    <scope>NUCLEOTIDE SEQUENCE [LARGE SCALE GENOMIC DNA]</scope>
    <source>
        <strain evidence="2 3">SS14</strain>
    </source>
</reference>
<gene>
    <name evidence="2" type="ORF">M422DRAFT_29092</name>
</gene>
<dbReference type="Proteomes" id="UP000054279">
    <property type="component" value="Unassembled WGS sequence"/>
</dbReference>
<proteinExistence type="predicted"/>
<organism evidence="2 3">
    <name type="scientific">Sphaerobolus stellatus (strain SS14)</name>
    <dbReference type="NCBI Taxonomy" id="990650"/>
    <lineage>
        <taxon>Eukaryota</taxon>
        <taxon>Fungi</taxon>
        <taxon>Dikarya</taxon>
        <taxon>Basidiomycota</taxon>
        <taxon>Agaricomycotina</taxon>
        <taxon>Agaricomycetes</taxon>
        <taxon>Phallomycetidae</taxon>
        <taxon>Geastrales</taxon>
        <taxon>Sphaerobolaceae</taxon>
        <taxon>Sphaerobolus</taxon>
    </lineage>
</organism>
<dbReference type="Gene3D" id="3.40.50.720">
    <property type="entry name" value="NAD(P)-binding Rossmann-like Domain"/>
    <property type="match status" value="1"/>
</dbReference>
<dbReference type="HOGENOM" id="CLU_007383_10_2_1"/>
<dbReference type="InterPro" id="IPR008030">
    <property type="entry name" value="NmrA-like"/>
</dbReference>
<dbReference type="Pfam" id="PF05368">
    <property type="entry name" value="NmrA"/>
    <property type="match status" value="1"/>
</dbReference>
<dbReference type="PANTHER" id="PTHR43162:SF1">
    <property type="entry name" value="PRESTALK A DIFFERENTIATION PROTEIN A"/>
    <property type="match status" value="1"/>
</dbReference>
<dbReference type="InterPro" id="IPR051604">
    <property type="entry name" value="Ergot_Alk_Oxidoreductase"/>
</dbReference>
<dbReference type="EMBL" id="KN837105">
    <property type="protein sequence ID" value="KIJ46905.1"/>
    <property type="molecule type" value="Genomic_DNA"/>
</dbReference>